<dbReference type="SMART" id="SM00345">
    <property type="entry name" value="HTH_GNTR"/>
    <property type="match status" value="1"/>
</dbReference>
<dbReference type="GO" id="GO:0003700">
    <property type="term" value="F:DNA-binding transcription factor activity"/>
    <property type="evidence" value="ECO:0007669"/>
    <property type="project" value="InterPro"/>
</dbReference>
<dbReference type="PANTHER" id="PTHR44846:SF1">
    <property type="entry name" value="MANNOSYL-D-GLYCERATE TRANSPORT_METABOLISM SYSTEM REPRESSOR MNGR-RELATED"/>
    <property type="match status" value="1"/>
</dbReference>
<dbReference type="Pfam" id="PF00392">
    <property type="entry name" value="GntR"/>
    <property type="match status" value="1"/>
</dbReference>
<reference evidence="5 6" key="1">
    <citation type="submission" date="2020-08" db="EMBL/GenBank/DDBJ databases">
        <title>Cohnella phylogeny.</title>
        <authorList>
            <person name="Dunlap C."/>
        </authorList>
    </citation>
    <scope>NUCLEOTIDE SEQUENCE [LARGE SCALE GENOMIC DNA]</scope>
    <source>
        <strain evidence="5 6">DSM 25239</strain>
    </source>
</reference>
<evidence type="ECO:0000313" key="5">
    <source>
        <dbReference type="EMBL" id="MBB6690099.1"/>
    </source>
</evidence>
<sequence length="229" mass="25947">MEKLKELPPLSPIPSERELCDTFGVSRPTVRRALEELENDGELVRLPGKGTFVAEKKYVDHAMQWSIGFYEDASMQNKAPTTKVLQQTIVPATAEIAKRLAVQQDSEVFVLERLRFVDGEPICLVTSYLPYALCTDLPKANFAEQSLYAFLKEYGIAIHRAKRSIEVKQANVTEAAYLSIEKDSPIVLFQSLGFMKDGTPFEYVRSRYPAYKARFENEVFQPAVESELP</sequence>
<keyword evidence="1" id="KW-0805">Transcription regulation</keyword>
<dbReference type="GO" id="GO:0045892">
    <property type="term" value="P:negative regulation of DNA-templated transcription"/>
    <property type="evidence" value="ECO:0007669"/>
    <property type="project" value="TreeGrafter"/>
</dbReference>
<dbReference type="InterPro" id="IPR028978">
    <property type="entry name" value="Chorismate_lyase_/UTRA_dom_sf"/>
</dbReference>
<keyword evidence="2" id="KW-0238">DNA-binding</keyword>
<dbReference type="PROSITE" id="PS50949">
    <property type="entry name" value="HTH_GNTR"/>
    <property type="match status" value="1"/>
</dbReference>
<accession>A0A841TQV0</accession>
<evidence type="ECO:0000313" key="6">
    <source>
        <dbReference type="Proteomes" id="UP000553776"/>
    </source>
</evidence>
<protein>
    <submittedName>
        <fullName evidence="5">GntR family transcriptional regulator</fullName>
    </submittedName>
</protein>
<dbReference type="AlphaFoldDB" id="A0A841TQV0"/>
<keyword evidence="6" id="KW-1185">Reference proteome</keyword>
<evidence type="ECO:0000256" key="2">
    <source>
        <dbReference type="ARBA" id="ARBA00023125"/>
    </source>
</evidence>
<comment type="caution">
    <text evidence="5">The sequence shown here is derived from an EMBL/GenBank/DDBJ whole genome shotgun (WGS) entry which is preliminary data.</text>
</comment>
<organism evidence="5 6">
    <name type="scientific">Cohnella xylanilytica</name>
    <dbReference type="NCBI Taxonomy" id="557555"/>
    <lineage>
        <taxon>Bacteria</taxon>
        <taxon>Bacillati</taxon>
        <taxon>Bacillota</taxon>
        <taxon>Bacilli</taxon>
        <taxon>Bacillales</taxon>
        <taxon>Paenibacillaceae</taxon>
        <taxon>Cohnella</taxon>
    </lineage>
</organism>
<proteinExistence type="predicted"/>
<dbReference type="InterPro" id="IPR036388">
    <property type="entry name" value="WH-like_DNA-bd_sf"/>
</dbReference>
<dbReference type="Gene3D" id="3.40.1410.10">
    <property type="entry name" value="Chorismate lyase-like"/>
    <property type="match status" value="1"/>
</dbReference>
<dbReference type="PRINTS" id="PR00035">
    <property type="entry name" value="HTHGNTR"/>
</dbReference>
<evidence type="ECO:0000259" key="4">
    <source>
        <dbReference type="PROSITE" id="PS50949"/>
    </source>
</evidence>
<dbReference type="SUPFAM" id="SSF46785">
    <property type="entry name" value="Winged helix' DNA-binding domain"/>
    <property type="match status" value="1"/>
</dbReference>
<dbReference type="EMBL" id="JACJVR010000004">
    <property type="protein sequence ID" value="MBB6690099.1"/>
    <property type="molecule type" value="Genomic_DNA"/>
</dbReference>
<dbReference type="Gene3D" id="1.10.10.10">
    <property type="entry name" value="Winged helix-like DNA-binding domain superfamily/Winged helix DNA-binding domain"/>
    <property type="match status" value="1"/>
</dbReference>
<dbReference type="GO" id="GO:0003677">
    <property type="term" value="F:DNA binding"/>
    <property type="evidence" value="ECO:0007669"/>
    <property type="project" value="UniProtKB-KW"/>
</dbReference>
<evidence type="ECO:0000256" key="1">
    <source>
        <dbReference type="ARBA" id="ARBA00023015"/>
    </source>
</evidence>
<dbReference type="CDD" id="cd07377">
    <property type="entry name" value="WHTH_GntR"/>
    <property type="match status" value="1"/>
</dbReference>
<dbReference type="SMART" id="SM00866">
    <property type="entry name" value="UTRA"/>
    <property type="match status" value="1"/>
</dbReference>
<evidence type="ECO:0000256" key="3">
    <source>
        <dbReference type="ARBA" id="ARBA00023163"/>
    </source>
</evidence>
<feature type="domain" description="HTH gntR-type" evidence="4">
    <location>
        <begin position="1"/>
        <end position="56"/>
    </location>
</feature>
<dbReference type="InterPro" id="IPR036390">
    <property type="entry name" value="WH_DNA-bd_sf"/>
</dbReference>
<dbReference type="InterPro" id="IPR011663">
    <property type="entry name" value="UTRA"/>
</dbReference>
<keyword evidence="3" id="KW-0804">Transcription</keyword>
<name>A0A841TQV0_9BACL</name>
<dbReference type="InterPro" id="IPR050679">
    <property type="entry name" value="Bact_HTH_transcr_reg"/>
</dbReference>
<dbReference type="PANTHER" id="PTHR44846">
    <property type="entry name" value="MANNOSYL-D-GLYCERATE TRANSPORT/METABOLISM SYSTEM REPRESSOR MNGR-RELATED"/>
    <property type="match status" value="1"/>
</dbReference>
<dbReference type="SUPFAM" id="SSF64288">
    <property type="entry name" value="Chorismate lyase-like"/>
    <property type="match status" value="1"/>
</dbReference>
<dbReference type="InterPro" id="IPR000524">
    <property type="entry name" value="Tscrpt_reg_HTH_GntR"/>
</dbReference>
<gene>
    <name evidence="5" type="ORF">H7B90_01670</name>
</gene>
<dbReference type="Pfam" id="PF07702">
    <property type="entry name" value="UTRA"/>
    <property type="match status" value="1"/>
</dbReference>
<dbReference type="Proteomes" id="UP000553776">
    <property type="component" value="Unassembled WGS sequence"/>
</dbReference>